<evidence type="ECO:0000256" key="2">
    <source>
        <dbReference type="SAM" id="Phobius"/>
    </source>
</evidence>
<reference evidence="3 4" key="1">
    <citation type="submission" date="2019-11" db="EMBL/GenBank/DDBJ databases">
        <title>Pedobacter sp. HMF7647 Genome sequencing and assembly.</title>
        <authorList>
            <person name="Kang H."/>
            <person name="Kim H."/>
            <person name="Joh K."/>
        </authorList>
    </citation>
    <scope>NUCLEOTIDE SEQUENCE [LARGE SCALE GENOMIC DNA]</scope>
    <source>
        <strain evidence="3 4">HMF7647</strain>
    </source>
</reference>
<gene>
    <name evidence="3" type="ORF">GS399_05810</name>
</gene>
<organism evidence="3 4">
    <name type="scientific">Hufsiella arboris</name>
    <dbReference type="NCBI Taxonomy" id="2695275"/>
    <lineage>
        <taxon>Bacteria</taxon>
        <taxon>Pseudomonadati</taxon>
        <taxon>Bacteroidota</taxon>
        <taxon>Sphingobacteriia</taxon>
        <taxon>Sphingobacteriales</taxon>
        <taxon>Sphingobacteriaceae</taxon>
        <taxon>Hufsiella</taxon>
    </lineage>
</organism>
<accession>A0A7K1Y7D4</accession>
<sequence length="189" mass="21090">MKTNVLRLVIFLLFSIGCQTKGWCQKTKTFTLEDCQVNTVLQADKGDSVLIMCDTVYVVNAKTFHLLENLNNKFRSGDYIPKQLYSNASQTIQVQKETLERNQQEYDQLKLRFDSLANNAIKVIDSATGGIKDAQVSISAAMDDTQKLKAELQNVQALLEKEKKQRLKTKITWGIGGAVVGVIAGLLAF</sequence>
<keyword evidence="2" id="KW-0812">Transmembrane</keyword>
<protein>
    <recommendedName>
        <fullName evidence="5">Lipoprotein</fullName>
    </recommendedName>
</protein>
<dbReference type="AlphaFoldDB" id="A0A7K1Y7D4"/>
<dbReference type="PROSITE" id="PS51257">
    <property type="entry name" value="PROKAR_LIPOPROTEIN"/>
    <property type="match status" value="1"/>
</dbReference>
<dbReference type="Proteomes" id="UP000466586">
    <property type="component" value="Unassembled WGS sequence"/>
</dbReference>
<dbReference type="EMBL" id="WVHT01000002">
    <property type="protein sequence ID" value="MXV50482.1"/>
    <property type="molecule type" value="Genomic_DNA"/>
</dbReference>
<comment type="caution">
    <text evidence="3">The sequence shown here is derived from an EMBL/GenBank/DDBJ whole genome shotgun (WGS) entry which is preliminary data.</text>
</comment>
<name>A0A7K1Y7D4_9SPHI</name>
<proteinExistence type="predicted"/>
<feature type="transmembrane region" description="Helical" evidence="2">
    <location>
        <begin position="171"/>
        <end position="188"/>
    </location>
</feature>
<feature type="coiled-coil region" evidence="1">
    <location>
        <begin position="85"/>
        <end position="165"/>
    </location>
</feature>
<evidence type="ECO:0008006" key="5">
    <source>
        <dbReference type="Google" id="ProtNLM"/>
    </source>
</evidence>
<evidence type="ECO:0000313" key="3">
    <source>
        <dbReference type="EMBL" id="MXV50482.1"/>
    </source>
</evidence>
<keyword evidence="2" id="KW-1133">Transmembrane helix</keyword>
<keyword evidence="2" id="KW-0472">Membrane</keyword>
<keyword evidence="4" id="KW-1185">Reference proteome</keyword>
<evidence type="ECO:0000313" key="4">
    <source>
        <dbReference type="Proteomes" id="UP000466586"/>
    </source>
</evidence>
<keyword evidence="1" id="KW-0175">Coiled coil</keyword>
<evidence type="ECO:0000256" key="1">
    <source>
        <dbReference type="SAM" id="Coils"/>
    </source>
</evidence>
<dbReference type="RefSeq" id="WP_160843651.1">
    <property type="nucleotide sequence ID" value="NZ_WVHT01000002.1"/>
</dbReference>